<dbReference type="CDD" id="cd13934">
    <property type="entry name" value="RNase_H_Dikarya_like"/>
    <property type="match status" value="1"/>
</dbReference>
<dbReference type="PANTHER" id="PTHR10642:SF26">
    <property type="entry name" value="RIBONUCLEASE H1"/>
    <property type="match status" value="1"/>
</dbReference>
<sequence>MSGSRPSQLLQREREYAEDPRPAKQARREEGQMEVSQGPHKAGMPSSTPRSFPDADEYINSPIKALTNPSMLEVVNELGFHQVRCPSGVISEFHLDSLIIAVDGACPGNGSPKATRSGGGIYFGDGMPTNTTCCDYKSNLAFSVPDHPKYPHTSQRAELHAAIGALIKARFYVKHGRQYRCGDKCAKPCAVKHIVLKTDSAYLVDGITRHIQSWRYNGWRKSNGKEVRNRWLWAWLEGLVEEYKAEGVGVDFWKVPRELNREADKLANIGLGMGLTRTMKGFK</sequence>
<organism evidence="10 11">
    <name type="scientific">Apiospora aurea</name>
    <dbReference type="NCBI Taxonomy" id="335848"/>
    <lineage>
        <taxon>Eukaryota</taxon>
        <taxon>Fungi</taxon>
        <taxon>Dikarya</taxon>
        <taxon>Ascomycota</taxon>
        <taxon>Pezizomycotina</taxon>
        <taxon>Sordariomycetes</taxon>
        <taxon>Xylariomycetidae</taxon>
        <taxon>Amphisphaeriales</taxon>
        <taxon>Apiosporaceae</taxon>
        <taxon>Apiospora</taxon>
    </lineage>
</organism>
<dbReference type="RefSeq" id="XP_066699153.1">
    <property type="nucleotide sequence ID" value="XM_066843041.1"/>
</dbReference>
<evidence type="ECO:0000256" key="7">
    <source>
        <dbReference type="ARBA" id="ARBA00022801"/>
    </source>
</evidence>
<dbReference type="InterPro" id="IPR036397">
    <property type="entry name" value="RNaseH_sf"/>
</dbReference>
<dbReference type="Pfam" id="PF00075">
    <property type="entry name" value="RNase_H"/>
    <property type="match status" value="1"/>
</dbReference>
<evidence type="ECO:0000313" key="11">
    <source>
        <dbReference type="Proteomes" id="UP001391051"/>
    </source>
</evidence>
<gene>
    <name evidence="10" type="ORF">PG986_006819</name>
</gene>
<keyword evidence="4" id="KW-0540">Nuclease</keyword>
<dbReference type="InterPro" id="IPR012337">
    <property type="entry name" value="RNaseH-like_sf"/>
</dbReference>
<dbReference type="InterPro" id="IPR050092">
    <property type="entry name" value="RNase_H"/>
</dbReference>
<proteinExistence type="inferred from homology"/>
<dbReference type="EMBL" id="JAQQWE010000005">
    <property type="protein sequence ID" value="KAK7951091.1"/>
    <property type="molecule type" value="Genomic_DNA"/>
</dbReference>
<dbReference type="Gene3D" id="3.30.420.10">
    <property type="entry name" value="Ribonuclease H-like superfamily/Ribonuclease H"/>
    <property type="match status" value="1"/>
</dbReference>
<keyword evidence="6" id="KW-0255">Endonuclease</keyword>
<evidence type="ECO:0000256" key="3">
    <source>
        <dbReference type="ARBA" id="ARBA00012180"/>
    </source>
</evidence>
<feature type="compositionally biased region" description="Polar residues" evidence="8">
    <location>
        <begin position="1"/>
        <end position="10"/>
    </location>
</feature>
<comment type="caution">
    <text evidence="10">The sequence shown here is derived from an EMBL/GenBank/DDBJ whole genome shotgun (WGS) entry which is preliminary data.</text>
</comment>
<name>A0ABR1QBH9_9PEZI</name>
<evidence type="ECO:0000256" key="1">
    <source>
        <dbReference type="ARBA" id="ARBA00000077"/>
    </source>
</evidence>
<dbReference type="PROSITE" id="PS50879">
    <property type="entry name" value="RNASE_H_1"/>
    <property type="match status" value="1"/>
</dbReference>
<evidence type="ECO:0000259" key="9">
    <source>
        <dbReference type="PROSITE" id="PS50879"/>
    </source>
</evidence>
<dbReference type="GeneID" id="92076103"/>
<comment type="catalytic activity">
    <reaction evidence="1">
        <text>Endonucleolytic cleavage to 5'-phosphomonoester.</text>
        <dbReference type="EC" id="3.1.26.4"/>
    </reaction>
</comment>
<dbReference type="EC" id="3.1.26.4" evidence="3"/>
<keyword evidence="7" id="KW-0378">Hydrolase</keyword>
<protein>
    <recommendedName>
        <fullName evidence="3">ribonuclease H</fullName>
        <ecNumber evidence="3">3.1.26.4</ecNumber>
    </recommendedName>
</protein>
<dbReference type="Proteomes" id="UP001391051">
    <property type="component" value="Unassembled WGS sequence"/>
</dbReference>
<comment type="similarity">
    <text evidence="2">Belongs to the RNase H family.</text>
</comment>
<dbReference type="PANTHER" id="PTHR10642">
    <property type="entry name" value="RIBONUCLEASE H1"/>
    <property type="match status" value="1"/>
</dbReference>
<feature type="compositionally biased region" description="Basic and acidic residues" evidence="8">
    <location>
        <begin position="11"/>
        <end position="31"/>
    </location>
</feature>
<dbReference type="InterPro" id="IPR002156">
    <property type="entry name" value="RNaseH_domain"/>
</dbReference>
<evidence type="ECO:0000256" key="2">
    <source>
        <dbReference type="ARBA" id="ARBA00005300"/>
    </source>
</evidence>
<keyword evidence="5" id="KW-0479">Metal-binding</keyword>
<feature type="domain" description="RNase H type-1" evidence="9">
    <location>
        <begin position="94"/>
        <end position="272"/>
    </location>
</feature>
<evidence type="ECO:0000313" key="10">
    <source>
        <dbReference type="EMBL" id="KAK7951091.1"/>
    </source>
</evidence>
<feature type="region of interest" description="Disordered" evidence="8">
    <location>
        <begin position="1"/>
        <end position="56"/>
    </location>
</feature>
<evidence type="ECO:0000256" key="4">
    <source>
        <dbReference type="ARBA" id="ARBA00022722"/>
    </source>
</evidence>
<evidence type="ECO:0000256" key="5">
    <source>
        <dbReference type="ARBA" id="ARBA00022723"/>
    </source>
</evidence>
<accession>A0ABR1QBH9</accession>
<keyword evidence="11" id="KW-1185">Reference proteome</keyword>
<dbReference type="SUPFAM" id="SSF53098">
    <property type="entry name" value="Ribonuclease H-like"/>
    <property type="match status" value="1"/>
</dbReference>
<reference evidence="10 11" key="1">
    <citation type="submission" date="2023-01" db="EMBL/GenBank/DDBJ databases">
        <title>Analysis of 21 Apiospora genomes using comparative genomics revels a genus with tremendous synthesis potential of carbohydrate active enzymes and secondary metabolites.</title>
        <authorList>
            <person name="Sorensen T."/>
        </authorList>
    </citation>
    <scope>NUCLEOTIDE SEQUENCE [LARGE SCALE GENOMIC DNA]</scope>
    <source>
        <strain evidence="10 11">CBS 24483</strain>
    </source>
</reference>
<evidence type="ECO:0000256" key="6">
    <source>
        <dbReference type="ARBA" id="ARBA00022759"/>
    </source>
</evidence>
<evidence type="ECO:0000256" key="8">
    <source>
        <dbReference type="SAM" id="MobiDB-lite"/>
    </source>
</evidence>